<dbReference type="GO" id="GO:0003743">
    <property type="term" value="F:translation initiation factor activity"/>
    <property type="evidence" value="ECO:0007669"/>
    <property type="project" value="UniProtKB-UniRule"/>
</dbReference>
<keyword evidence="3 4" id="KW-0648">Protein biosynthesis</keyword>
<evidence type="ECO:0000256" key="2">
    <source>
        <dbReference type="ARBA" id="ARBA00022540"/>
    </source>
</evidence>
<keyword evidence="2 4" id="KW-0396">Initiation factor</keyword>
<dbReference type="GO" id="GO:0016282">
    <property type="term" value="C:eukaryotic 43S preinitiation complex"/>
    <property type="evidence" value="ECO:0007669"/>
    <property type="project" value="UniProtKB-UniRule"/>
</dbReference>
<dbReference type="Proteomes" id="UP000663879">
    <property type="component" value="Unassembled WGS sequence"/>
</dbReference>
<evidence type="ECO:0000256" key="4">
    <source>
        <dbReference type="HAMAP-Rule" id="MF_03007"/>
    </source>
</evidence>
<feature type="region of interest" description="Disordered" evidence="5">
    <location>
        <begin position="183"/>
        <end position="209"/>
    </location>
</feature>
<organism evidence="7 8">
    <name type="scientific">Brachionus calyciflorus</name>
    <dbReference type="NCBI Taxonomy" id="104777"/>
    <lineage>
        <taxon>Eukaryota</taxon>
        <taxon>Metazoa</taxon>
        <taxon>Spiralia</taxon>
        <taxon>Gnathifera</taxon>
        <taxon>Rotifera</taxon>
        <taxon>Eurotatoria</taxon>
        <taxon>Monogononta</taxon>
        <taxon>Pseudotrocha</taxon>
        <taxon>Ploima</taxon>
        <taxon>Brachionidae</taxon>
        <taxon>Brachionus</taxon>
    </lineage>
</organism>
<evidence type="ECO:0000256" key="1">
    <source>
        <dbReference type="ARBA" id="ARBA00022490"/>
    </source>
</evidence>
<evidence type="ECO:0000313" key="7">
    <source>
        <dbReference type="EMBL" id="CAF0800216.1"/>
    </source>
</evidence>
<dbReference type="InterPro" id="IPR027524">
    <property type="entry name" value="eIF3h"/>
</dbReference>
<dbReference type="InterPro" id="IPR000555">
    <property type="entry name" value="JAMM/MPN+_dom"/>
</dbReference>
<comment type="caution">
    <text evidence="7">The sequence shown here is derived from an EMBL/GenBank/DDBJ whole genome shotgun (WGS) entry which is preliminary data.</text>
</comment>
<evidence type="ECO:0000256" key="3">
    <source>
        <dbReference type="ARBA" id="ARBA00022917"/>
    </source>
</evidence>
<comment type="similarity">
    <text evidence="4">Belongs to the eIF-3 subunit H family.</text>
</comment>
<dbReference type="HAMAP" id="MF_03007">
    <property type="entry name" value="eIF3h"/>
    <property type="match status" value="1"/>
</dbReference>
<proteinExistence type="inferred from homology"/>
<dbReference type="Pfam" id="PF19445">
    <property type="entry name" value="eIF3h_C"/>
    <property type="match status" value="1"/>
</dbReference>
<gene>
    <name evidence="7" type="ORF">OXX778_LOCUS6429</name>
</gene>
<dbReference type="AlphaFoldDB" id="A0A813SUU8"/>
<dbReference type="SMART" id="SM00232">
    <property type="entry name" value="JAB_MPN"/>
    <property type="match status" value="1"/>
</dbReference>
<dbReference type="GO" id="GO:0001732">
    <property type="term" value="P:formation of cytoplasmic translation initiation complex"/>
    <property type="evidence" value="ECO:0007669"/>
    <property type="project" value="UniProtKB-UniRule"/>
</dbReference>
<accession>A0A813SUU8</accession>
<dbReference type="InterPro" id="IPR050242">
    <property type="entry name" value="JAMM_MPN+_peptidase_M67A"/>
</dbReference>
<feature type="compositionally biased region" description="Basic and acidic residues" evidence="5">
    <location>
        <begin position="478"/>
        <end position="490"/>
    </location>
</feature>
<sequence length="548" mass="62456">MFTLEAFVTSSGVPKLVRYNRYRLYHWILGDPDIRSVYSSDADEDSVIVNSPEHTPERLIINRDDDESLHFSSPSSDTEYLPSSSFFSYSNISFPPIPRRRTPSISPTPTPRRRTPSPPTLIIHPIVSSRWSTITSLDDTSSGFSLLEVCFTYKEKYVKQTTESMDSYSEFHERVVQHLVQNMSQRQHNSASTSSQTAAPSATSLNDNVPTPASAAAQIAKSRVDYVQVDALALLKIIKHTQETGGGAELAQGILTGMIQVQDGNSKRIEVTNCFGLPNANNLKTGSADYNEVCNTFITDNLKTFRHLNVDHLIVGWYQSSLFGNFVNKNFIEDHFMYQNEIEDSIVIIYDPFKTQHGSLYLKAFRLTPNMMEMENRKDFSPDIIKELKLNHENFMEELPVVIRNSHLVNSLLCELEELNPAPKRQSFFDLSTSNVLEKNLRSLIDNVDELAADTNKFLNYHKQLQKQNHLKQQYLQKREAENSARRARGEPPLPEEDINKIYKPLPPISRLETLLISNQIKNYCQQINDFASQSFSNLFITEAVQNK</sequence>
<evidence type="ECO:0000256" key="5">
    <source>
        <dbReference type="SAM" id="MobiDB-lite"/>
    </source>
</evidence>
<dbReference type="OrthoDB" id="10265695at2759"/>
<dbReference type="PROSITE" id="PS50249">
    <property type="entry name" value="MPN"/>
    <property type="match status" value="1"/>
</dbReference>
<feature type="region of interest" description="Disordered" evidence="5">
    <location>
        <begin position="98"/>
        <end position="121"/>
    </location>
</feature>
<dbReference type="InterPro" id="IPR045810">
    <property type="entry name" value="eIF3h_C"/>
</dbReference>
<comment type="subunit">
    <text evidence="4">Component of the eukaryotic translation initiation factor 3 (eIF-3) complex.</text>
</comment>
<name>A0A813SUU8_9BILA</name>
<dbReference type="CDD" id="cd08065">
    <property type="entry name" value="MPN_eIF3h"/>
    <property type="match status" value="1"/>
</dbReference>
<dbReference type="Gene3D" id="3.40.140.10">
    <property type="entry name" value="Cytidine Deaminase, domain 2"/>
    <property type="match status" value="1"/>
</dbReference>
<feature type="domain" description="MPN" evidence="6">
    <location>
        <begin position="227"/>
        <end position="371"/>
    </location>
</feature>
<dbReference type="InterPro" id="IPR037518">
    <property type="entry name" value="MPN"/>
</dbReference>
<dbReference type="Pfam" id="PF01398">
    <property type="entry name" value="JAB"/>
    <property type="match status" value="1"/>
</dbReference>
<evidence type="ECO:0000313" key="8">
    <source>
        <dbReference type="Proteomes" id="UP000663879"/>
    </source>
</evidence>
<dbReference type="GO" id="GO:0008237">
    <property type="term" value="F:metallopeptidase activity"/>
    <property type="evidence" value="ECO:0007669"/>
    <property type="project" value="InterPro"/>
</dbReference>
<protein>
    <recommendedName>
        <fullName evidence="4">Eukaryotic translation initiation factor 3 subunit H</fullName>
        <shortName evidence="4">eIF3h</shortName>
    </recommendedName>
</protein>
<dbReference type="GO" id="GO:0005852">
    <property type="term" value="C:eukaryotic translation initiation factor 3 complex"/>
    <property type="evidence" value="ECO:0007669"/>
    <property type="project" value="UniProtKB-UniRule"/>
</dbReference>
<dbReference type="PANTHER" id="PTHR10410">
    <property type="entry name" value="EUKARYOTIC TRANSLATION INITIATION FACTOR 3 -RELATED"/>
    <property type="match status" value="1"/>
</dbReference>
<feature type="region of interest" description="Disordered" evidence="5">
    <location>
        <begin position="478"/>
        <end position="500"/>
    </location>
</feature>
<comment type="function">
    <text evidence="4">Component of the eukaryotic translation initiation factor 3 (eIF-3) complex, which is involved in protein synthesis of a specialized repertoire of mRNAs and, together with other initiation factors, stimulates binding of mRNA and methionyl-tRNAi to the 40S ribosome. The eIF-3 complex specifically targets and initiates translation of a subset of mRNAs involved in cell proliferation.</text>
</comment>
<dbReference type="EMBL" id="CAJNOC010000761">
    <property type="protein sequence ID" value="CAF0800216.1"/>
    <property type="molecule type" value="Genomic_DNA"/>
</dbReference>
<evidence type="ECO:0000259" key="6">
    <source>
        <dbReference type="PROSITE" id="PS50249"/>
    </source>
</evidence>
<feature type="compositionally biased region" description="Low complexity" evidence="5">
    <location>
        <begin position="190"/>
        <end position="204"/>
    </location>
</feature>
<dbReference type="GO" id="GO:0033290">
    <property type="term" value="C:eukaryotic 48S preinitiation complex"/>
    <property type="evidence" value="ECO:0007669"/>
    <property type="project" value="UniProtKB-UniRule"/>
</dbReference>
<reference evidence="7" key="1">
    <citation type="submission" date="2021-02" db="EMBL/GenBank/DDBJ databases">
        <authorList>
            <person name="Nowell W R."/>
        </authorList>
    </citation>
    <scope>NUCLEOTIDE SEQUENCE</scope>
    <source>
        <strain evidence="7">Ploen Becks lab</strain>
    </source>
</reference>
<keyword evidence="1 4" id="KW-0963">Cytoplasm</keyword>
<keyword evidence="8" id="KW-1185">Reference proteome</keyword>
<comment type="subcellular location">
    <subcellularLocation>
        <location evidence="4">Cytoplasm</location>
    </subcellularLocation>
</comment>